<dbReference type="EMBL" id="JH818816">
    <property type="protein sequence ID" value="EKC34942.1"/>
    <property type="molecule type" value="Genomic_DNA"/>
</dbReference>
<feature type="region of interest" description="Disordered" evidence="1">
    <location>
        <begin position="218"/>
        <end position="241"/>
    </location>
</feature>
<proteinExistence type="predicted"/>
<protein>
    <submittedName>
        <fullName evidence="2">Uncharacterized protein</fullName>
    </submittedName>
</protein>
<name>K1QDD5_MAGGI</name>
<organism evidence="2">
    <name type="scientific">Magallana gigas</name>
    <name type="common">Pacific oyster</name>
    <name type="synonym">Crassostrea gigas</name>
    <dbReference type="NCBI Taxonomy" id="29159"/>
    <lineage>
        <taxon>Eukaryota</taxon>
        <taxon>Metazoa</taxon>
        <taxon>Spiralia</taxon>
        <taxon>Lophotrochozoa</taxon>
        <taxon>Mollusca</taxon>
        <taxon>Bivalvia</taxon>
        <taxon>Autobranchia</taxon>
        <taxon>Pteriomorphia</taxon>
        <taxon>Ostreida</taxon>
        <taxon>Ostreoidea</taxon>
        <taxon>Ostreidae</taxon>
        <taxon>Magallana</taxon>
    </lineage>
</organism>
<gene>
    <name evidence="2" type="ORF">CGI_10016226</name>
</gene>
<feature type="compositionally biased region" description="Basic and acidic residues" evidence="1">
    <location>
        <begin position="34"/>
        <end position="43"/>
    </location>
</feature>
<evidence type="ECO:0000256" key="1">
    <source>
        <dbReference type="SAM" id="MobiDB-lite"/>
    </source>
</evidence>
<dbReference type="InParanoid" id="K1QDD5"/>
<feature type="compositionally biased region" description="Polar residues" evidence="1">
    <location>
        <begin position="7"/>
        <end position="21"/>
    </location>
</feature>
<feature type="compositionally biased region" description="Acidic residues" evidence="1">
    <location>
        <begin position="226"/>
        <end position="241"/>
    </location>
</feature>
<dbReference type="AlphaFoldDB" id="K1QDD5"/>
<feature type="region of interest" description="Disordered" evidence="1">
    <location>
        <begin position="1"/>
        <end position="56"/>
    </location>
</feature>
<dbReference type="HOGENOM" id="CLU_1152721_0_0_1"/>
<accession>K1QDD5</accession>
<evidence type="ECO:0000313" key="2">
    <source>
        <dbReference type="EMBL" id="EKC34942.1"/>
    </source>
</evidence>
<sequence>MEDHSGQHNSTPDSRSLSSAVRTRESTNKNTEIPGDRSDRSDLVHANNVARDTRTPYADVASPITVTLKSTNGAARSQTINISNDRPKNASEPKRLYFPRKSQVSDLKQAPASLTLTNNTTGATEDADIFEGVTRRRNARFYISGISPRSTQLGMINFLKDRGISVSLCVLFKPKRESARRNAKINASLKDASTIESENFWPKGISCRPWLSNKQWQDRIARSDDAESDDEDQDPQNCDVD</sequence>
<reference evidence="2" key="1">
    <citation type="journal article" date="2012" name="Nature">
        <title>The oyster genome reveals stress adaptation and complexity of shell formation.</title>
        <authorList>
            <person name="Zhang G."/>
            <person name="Fang X."/>
            <person name="Guo X."/>
            <person name="Li L."/>
            <person name="Luo R."/>
            <person name="Xu F."/>
            <person name="Yang P."/>
            <person name="Zhang L."/>
            <person name="Wang X."/>
            <person name="Qi H."/>
            <person name="Xiong Z."/>
            <person name="Que H."/>
            <person name="Xie Y."/>
            <person name="Holland P.W."/>
            <person name="Paps J."/>
            <person name="Zhu Y."/>
            <person name="Wu F."/>
            <person name="Chen Y."/>
            <person name="Wang J."/>
            <person name="Peng C."/>
            <person name="Meng J."/>
            <person name="Yang L."/>
            <person name="Liu J."/>
            <person name="Wen B."/>
            <person name="Zhang N."/>
            <person name="Huang Z."/>
            <person name="Zhu Q."/>
            <person name="Feng Y."/>
            <person name="Mount A."/>
            <person name="Hedgecock D."/>
            <person name="Xu Z."/>
            <person name="Liu Y."/>
            <person name="Domazet-Loso T."/>
            <person name="Du Y."/>
            <person name="Sun X."/>
            <person name="Zhang S."/>
            <person name="Liu B."/>
            <person name="Cheng P."/>
            <person name="Jiang X."/>
            <person name="Li J."/>
            <person name="Fan D."/>
            <person name="Wang W."/>
            <person name="Fu W."/>
            <person name="Wang T."/>
            <person name="Wang B."/>
            <person name="Zhang J."/>
            <person name="Peng Z."/>
            <person name="Li Y."/>
            <person name="Li N."/>
            <person name="Wang J."/>
            <person name="Chen M."/>
            <person name="He Y."/>
            <person name="Tan F."/>
            <person name="Song X."/>
            <person name="Zheng Q."/>
            <person name="Huang R."/>
            <person name="Yang H."/>
            <person name="Du X."/>
            <person name="Chen L."/>
            <person name="Yang M."/>
            <person name="Gaffney P.M."/>
            <person name="Wang S."/>
            <person name="Luo L."/>
            <person name="She Z."/>
            <person name="Ming Y."/>
            <person name="Huang W."/>
            <person name="Zhang S."/>
            <person name="Huang B."/>
            <person name="Zhang Y."/>
            <person name="Qu T."/>
            <person name="Ni P."/>
            <person name="Miao G."/>
            <person name="Wang J."/>
            <person name="Wang Q."/>
            <person name="Steinberg C.E."/>
            <person name="Wang H."/>
            <person name="Li N."/>
            <person name="Qian L."/>
            <person name="Zhang G."/>
            <person name="Li Y."/>
            <person name="Yang H."/>
            <person name="Liu X."/>
            <person name="Wang J."/>
            <person name="Yin Y."/>
            <person name="Wang J."/>
        </authorList>
    </citation>
    <scope>NUCLEOTIDE SEQUENCE [LARGE SCALE GENOMIC DNA]</scope>
    <source>
        <strain evidence="2">05x7-T-G4-1.051#20</strain>
    </source>
</reference>